<proteinExistence type="inferred from homology"/>
<dbReference type="Pfam" id="PF00908">
    <property type="entry name" value="dTDP_sugar_isom"/>
    <property type="match status" value="1"/>
</dbReference>
<accession>A0A0B6VRF3</accession>
<dbReference type="UniPathway" id="UPA00124"/>
<dbReference type="PANTHER" id="PTHR21047:SF2">
    <property type="entry name" value="THYMIDINE DIPHOSPHO-4-KETO-RHAMNOSE 3,5-EPIMERASE"/>
    <property type="match status" value="1"/>
</dbReference>
<dbReference type="GO" id="GO:0000271">
    <property type="term" value="P:polysaccharide biosynthetic process"/>
    <property type="evidence" value="ECO:0007669"/>
    <property type="project" value="TreeGrafter"/>
</dbReference>
<evidence type="ECO:0000256" key="1">
    <source>
        <dbReference type="ARBA" id="ARBA00010154"/>
    </source>
</evidence>
<dbReference type="EMBL" id="LC006086">
    <property type="protein sequence ID" value="BAQ21935.1"/>
    <property type="molecule type" value="Genomic_DNA"/>
</dbReference>
<comment type="similarity">
    <text evidence="1 5">Belongs to the dTDP-4-dehydrorhamnose 3,5-epimerase family.</text>
</comment>
<dbReference type="AlphaFoldDB" id="A0A0B6VRF3"/>
<dbReference type="GO" id="GO:0008830">
    <property type="term" value="F:dTDP-4-dehydrorhamnose 3,5-epimerase activity"/>
    <property type="evidence" value="ECO:0007669"/>
    <property type="project" value="UniProtKB-UniRule"/>
</dbReference>
<dbReference type="InterPro" id="IPR014710">
    <property type="entry name" value="RmlC-like_jellyroll"/>
</dbReference>
<feature type="active site" description="Proton acceptor" evidence="3">
    <location>
        <position position="61"/>
    </location>
</feature>
<comment type="subunit">
    <text evidence="5">Homodimer.</text>
</comment>
<keyword evidence="2 5" id="KW-0413">Isomerase</keyword>
<feature type="active site" description="Proton donor" evidence="3">
    <location>
        <position position="131"/>
    </location>
</feature>
<dbReference type="PANTHER" id="PTHR21047">
    <property type="entry name" value="DTDP-6-DEOXY-D-GLUCOSE-3,5 EPIMERASE"/>
    <property type="match status" value="1"/>
</dbReference>
<evidence type="ECO:0000256" key="2">
    <source>
        <dbReference type="ARBA" id="ARBA00023235"/>
    </source>
</evidence>
<dbReference type="GO" id="GO:0005829">
    <property type="term" value="C:cytosol"/>
    <property type="evidence" value="ECO:0007669"/>
    <property type="project" value="TreeGrafter"/>
</dbReference>
<evidence type="ECO:0000313" key="6">
    <source>
        <dbReference type="EMBL" id="BAQ21935.1"/>
    </source>
</evidence>
<reference evidence="6" key="1">
    <citation type="journal article" date="2015" name="J. Am. Chem. Soc.">
        <title>Biosynthesis of versipelostatin: identification of an enzyme-catalyzed [4+2]-cycloaddition required for macrocyclization of spirotetronate-containing polyketides.</title>
        <authorList>
            <person name="Hashimoto T."/>
            <person name="Hashimoto J."/>
            <person name="Teruya K."/>
            <person name="Hirano T."/>
            <person name="Shin-ya K."/>
            <person name="Ikeda H."/>
            <person name="Liu H."/>
            <person name="Nishiyama M."/>
            <person name="Kuzuyama T."/>
        </authorList>
    </citation>
    <scope>NUCLEOTIDE SEQUENCE</scope>
    <source>
        <strain evidence="6">4083-SVS6</strain>
    </source>
</reference>
<evidence type="ECO:0000256" key="3">
    <source>
        <dbReference type="PIRSR" id="PIRSR600888-1"/>
    </source>
</evidence>
<dbReference type="InterPro" id="IPR011051">
    <property type="entry name" value="RmlC_Cupin_sf"/>
</dbReference>
<evidence type="ECO:0000256" key="5">
    <source>
        <dbReference type="RuleBase" id="RU364069"/>
    </source>
</evidence>
<name>A0A0B6VRF3_9ACTN</name>
<dbReference type="Gene3D" id="2.60.120.10">
    <property type="entry name" value="Jelly Rolls"/>
    <property type="match status" value="1"/>
</dbReference>
<comment type="catalytic activity">
    <reaction evidence="5">
        <text>dTDP-4-dehydro-6-deoxy-alpha-D-glucose = dTDP-4-dehydro-beta-L-rhamnose</text>
        <dbReference type="Rhea" id="RHEA:16969"/>
        <dbReference type="ChEBI" id="CHEBI:57649"/>
        <dbReference type="ChEBI" id="CHEBI:62830"/>
        <dbReference type="EC" id="5.1.3.13"/>
    </reaction>
</comment>
<evidence type="ECO:0000256" key="4">
    <source>
        <dbReference type="PIRSR" id="PIRSR600888-3"/>
    </source>
</evidence>
<dbReference type="CDD" id="cd00438">
    <property type="entry name" value="cupin_RmlC"/>
    <property type="match status" value="1"/>
</dbReference>
<gene>
    <name evidence="6" type="primary">vstB2</name>
</gene>
<comment type="function">
    <text evidence="5">Catalyzes the epimerization of the C3' and C5'positions of dTDP-6-deoxy-D-xylo-4-hexulose, forming dTDP-6-deoxy-L-lyxo-4-hexulose.</text>
</comment>
<dbReference type="InterPro" id="IPR000888">
    <property type="entry name" value="RmlC-like"/>
</dbReference>
<organism evidence="6">
    <name type="scientific">Streptomyces versipellis</name>
    <dbReference type="NCBI Taxonomy" id="67375"/>
    <lineage>
        <taxon>Bacteria</taxon>
        <taxon>Bacillati</taxon>
        <taxon>Actinomycetota</taxon>
        <taxon>Actinomycetes</taxon>
        <taxon>Kitasatosporales</taxon>
        <taxon>Streptomycetaceae</taxon>
        <taxon>Streptomyces</taxon>
    </lineage>
</organism>
<dbReference type="SUPFAM" id="SSF51182">
    <property type="entry name" value="RmlC-like cupins"/>
    <property type="match status" value="1"/>
</dbReference>
<dbReference type="GO" id="GO:0019305">
    <property type="term" value="P:dTDP-rhamnose biosynthetic process"/>
    <property type="evidence" value="ECO:0007669"/>
    <property type="project" value="UniProtKB-UniRule"/>
</dbReference>
<comment type="pathway">
    <text evidence="5">Carbohydrate biosynthesis; dTDP-L-rhamnose biosynthesis.</text>
</comment>
<protein>
    <recommendedName>
        <fullName evidence="5">dTDP-4-dehydrorhamnose 3,5-epimerase</fullName>
        <ecNumber evidence="5">5.1.3.13</ecNumber>
    </recommendedName>
    <alternativeName>
        <fullName evidence="5">Thymidine diphospho-4-keto-rhamnose 3,5-epimerase</fullName>
    </alternativeName>
</protein>
<sequence length="195" mass="21800">MLRELDIAGCWVHEPEVLPDSRGTFHEWFRDDAFRTRVGRDLRIAQVNSSVSRRGALRGIHFTDAPPGQAKFVSCVRGAVHDVVVDVRRGSPTYGQWRAVRLDDRDHRAVYLGEGLGHAFMALTDDATMIYLCSETYAPQHERVVHPLDTRIGIDWPRGLRPVLSDKDAAAPTLAEAEQQGLLPAYADCAPYHVS</sequence>
<dbReference type="EC" id="5.1.3.13" evidence="5"/>
<feature type="site" description="Participates in a stacking interaction with the thymidine ring of dTDP-4-oxo-6-deoxyglucose" evidence="4">
    <location>
        <position position="137"/>
    </location>
</feature>
<dbReference type="NCBIfam" id="TIGR01221">
    <property type="entry name" value="rmlC"/>
    <property type="match status" value="1"/>
</dbReference>